<dbReference type="AlphaFoldDB" id="A0A2J7R8F5"/>
<dbReference type="GO" id="GO:0019239">
    <property type="term" value="F:deaminase activity"/>
    <property type="evidence" value="ECO:0007669"/>
    <property type="project" value="TreeGrafter"/>
</dbReference>
<dbReference type="STRING" id="105785.A0A2J7R8F5"/>
<organism evidence="2 3">
    <name type="scientific">Cryptotermes secundus</name>
    <dbReference type="NCBI Taxonomy" id="105785"/>
    <lineage>
        <taxon>Eukaryota</taxon>
        <taxon>Metazoa</taxon>
        <taxon>Ecdysozoa</taxon>
        <taxon>Arthropoda</taxon>
        <taxon>Hexapoda</taxon>
        <taxon>Insecta</taxon>
        <taxon>Pterygota</taxon>
        <taxon>Neoptera</taxon>
        <taxon>Polyneoptera</taxon>
        <taxon>Dictyoptera</taxon>
        <taxon>Blattodea</taxon>
        <taxon>Blattoidea</taxon>
        <taxon>Termitoidae</taxon>
        <taxon>Kalotermitidae</taxon>
        <taxon>Cryptotermitinae</taxon>
        <taxon>Cryptotermes</taxon>
    </lineage>
</organism>
<dbReference type="Gene3D" id="3.30.1330.40">
    <property type="entry name" value="RutC-like"/>
    <property type="match status" value="1"/>
</dbReference>
<dbReference type="EMBL" id="NEVH01006722">
    <property type="protein sequence ID" value="PNF37108.1"/>
    <property type="molecule type" value="Genomic_DNA"/>
</dbReference>
<dbReference type="GO" id="GO:0005739">
    <property type="term" value="C:mitochondrion"/>
    <property type="evidence" value="ECO:0007669"/>
    <property type="project" value="TreeGrafter"/>
</dbReference>
<dbReference type="GO" id="GO:0005829">
    <property type="term" value="C:cytosol"/>
    <property type="evidence" value="ECO:0007669"/>
    <property type="project" value="TreeGrafter"/>
</dbReference>
<dbReference type="InterPro" id="IPR035959">
    <property type="entry name" value="RutC-like_sf"/>
</dbReference>
<name>A0A2J7R8F5_9NEOP</name>
<dbReference type="Proteomes" id="UP000235965">
    <property type="component" value="Unassembled WGS sequence"/>
</dbReference>
<dbReference type="CDD" id="cd00448">
    <property type="entry name" value="YjgF_YER057c_UK114_family"/>
    <property type="match status" value="1"/>
</dbReference>
<dbReference type="PANTHER" id="PTHR11803">
    <property type="entry name" value="2-IMINOBUTANOATE/2-IMINOPROPANOATE DEAMINASE RIDA"/>
    <property type="match status" value="1"/>
</dbReference>
<dbReference type="InParanoid" id="A0A2J7R8F5"/>
<accession>A0A2J7R8F5</accession>
<sequence length="140" mass="14932">MASVNAAISCARAAANLPTENSKGSQAVVIDNTVYLSGVLGLDPSTNKLVDGNTVAQAKQAFINMKNILEAANSSYDNVVKATVLLADINDFAEVNKIYKQYFKEPYPARTAYQVAKLPLDAKIEIEAIAVVGEIVDHSS</sequence>
<dbReference type="NCBIfam" id="TIGR00004">
    <property type="entry name" value="Rid family detoxifying hydrolase"/>
    <property type="match status" value="1"/>
</dbReference>
<evidence type="ECO:0000313" key="3">
    <source>
        <dbReference type="Proteomes" id="UP000235965"/>
    </source>
</evidence>
<dbReference type="SUPFAM" id="SSF55298">
    <property type="entry name" value="YjgF-like"/>
    <property type="match status" value="1"/>
</dbReference>
<protein>
    <submittedName>
        <fullName evidence="2">Ribonuclease UK114</fullName>
    </submittedName>
</protein>
<dbReference type="OrthoDB" id="309640at2759"/>
<dbReference type="InterPro" id="IPR006056">
    <property type="entry name" value="RidA"/>
</dbReference>
<reference evidence="2 3" key="1">
    <citation type="submission" date="2017-12" db="EMBL/GenBank/DDBJ databases">
        <title>Hemimetabolous genomes reveal molecular basis of termite eusociality.</title>
        <authorList>
            <person name="Harrison M.C."/>
            <person name="Jongepier E."/>
            <person name="Robertson H.M."/>
            <person name="Arning N."/>
            <person name="Bitard-Feildel T."/>
            <person name="Chao H."/>
            <person name="Childers C.P."/>
            <person name="Dinh H."/>
            <person name="Doddapaneni H."/>
            <person name="Dugan S."/>
            <person name="Gowin J."/>
            <person name="Greiner C."/>
            <person name="Han Y."/>
            <person name="Hu H."/>
            <person name="Hughes D.S.T."/>
            <person name="Huylmans A.-K."/>
            <person name="Kemena C."/>
            <person name="Kremer L.P.M."/>
            <person name="Lee S.L."/>
            <person name="Lopez-Ezquerra A."/>
            <person name="Mallet L."/>
            <person name="Monroy-Kuhn J.M."/>
            <person name="Moser A."/>
            <person name="Murali S.C."/>
            <person name="Muzny D.M."/>
            <person name="Otani S."/>
            <person name="Piulachs M.-D."/>
            <person name="Poelchau M."/>
            <person name="Qu J."/>
            <person name="Schaub F."/>
            <person name="Wada-Katsumata A."/>
            <person name="Worley K.C."/>
            <person name="Xie Q."/>
            <person name="Ylla G."/>
            <person name="Poulsen M."/>
            <person name="Gibbs R.A."/>
            <person name="Schal C."/>
            <person name="Richards S."/>
            <person name="Belles X."/>
            <person name="Korb J."/>
            <person name="Bornberg-Bauer E."/>
        </authorList>
    </citation>
    <scope>NUCLEOTIDE SEQUENCE [LARGE SCALE GENOMIC DNA]</scope>
    <source>
        <tissue evidence="2">Whole body</tissue>
    </source>
</reference>
<gene>
    <name evidence="2" type="primary">HRSP12</name>
    <name evidence="2" type="ORF">B7P43_G07430</name>
</gene>
<evidence type="ECO:0000256" key="1">
    <source>
        <dbReference type="ARBA" id="ARBA00010552"/>
    </source>
</evidence>
<dbReference type="PANTHER" id="PTHR11803:SF39">
    <property type="entry name" value="2-IMINOBUTANOATE_2-IMINOPROPANOATE DEAMINASE"/>
    <property type="match status" value="1"/>
</dbReference>
<evidence type="ECO:0000313" key="2">
    <source>
        <dbReference type="EMBL" id="PNF37108.1"/>
    </source>
</evidence>
<dbReference type="InterPro" id="IPR006175">
    <property type="entry name" value="YjgF/YER057c/UK114"/>
</dbReference>
<dbReference type="FunCoup" id="A0A2J7R8F5">
    <property type="interactions" value="769"/>
</dbReference>
<proteinExistence type="inferred from homology"/>
<comment type="caution">
    <text evidence="2">The sequence shown here is derived from an EMBL/GenBank/DDBJ whole genome shotgun (WGS) entry which is preliminary data.</text>
</comment>
<dbReference type="FunFam" id="3.30.1330.40:FF:000001">
    <property type="entry name" value="L-PSP family endoribonuclease"/>
    <property type="match status" value="1"/>
</dbReference>
<dbReference type="Pfam" id="PF01042">
    <property type="entry name" value="Ribonuc_L-PSP"/>
    <property type="match status" value="1"/>
</dbReference>
<comment type="similarity">
    <text evidence="1">Belongs to the RutC family.</text>
</comment>
<keyword evidence="3" id="KW-1185">Reference proteome</keyword>